<dbReference type="CDD" id="cd01647">
    <property type="entry name" value="RT_LTR"/>
    <property type="match status" value="1"/>
</dbReference>
<dbReference type="InterPro" id="IPR005162">
    <property type="entry name" value="Retrotrans_gag_dom"/>
</dbReference>
<keyword evidence="6" id="KW-0378">Hydrolase</keyword>
<dbReference type="PROSITE" id="PS50994">
    <property type="entry name" value="INTEGRASE"/>
    <property type="match status" value="1"/>
</dbReference>
<protein>
    <recommendedName>
        <fullName evidence="1">RNA-directed DNA polymerase</fullName>
        <ecNumber evidence="1">2.7.7.49</ecNumber>
    </recommendedName>
</protein>
<reference evidence="14 15" key="1">
    <citation type="journal article" date="2024" name="G3 (Bethesda)">
        <title>Genome assembly of Hibiscus sabdariffa L. provides insights into metabolisms of medicinal natural products.</title>
        <authorList>
            <person name="Kim T."/>
        </authorList>
    </citation>
    <scope>NUCLEOTIDE SEQUENCE [LARGE SCALE GENOMIC DNA]</scope>
    <source>
        <strain evidence="14">TK-2024</strain>
        <tissue evidence="14">Old leaves</tissue>
    </source>
</reference>
<evidence type="ECO:0000259" key="13">
    <source>
        <dbReference type="PROSITE" id="PS50994"/>
    </source>
</evidence>
<feature type="compositionally biased region" description="Polar residues" evidence="10">
    <location>
        <begin position="376"/>
        <end position="387"/>
    </location>
</feature>
<sequence length="2246" mass="256057">MNMEDRIATMETNHQDLQDKFEKLEKDLKEEIVEAQRNTVGQIALMLGLPDPRRGKEVEESIPVGDSPYAPEKTAYHDRDQSGLCTSKTKVQFNAGATASIPVNSGITHNHDPEMEVPNFDEVDDKTKTERKLEDRCEKLEELVRSMQNFATLGGIDARELSLVNDLVIPPKFKVPEFEKFTGTTCPLAYLTMYCRKMSLYLDNEKLLIHCFQDSLVGSAARWYTQLSRVHIKTWRDLSRAFLEQYKHVSDMVPSRTILQTMEQKANESFRQYAQRWRDVAAQVQPPLLENEVTLLFVNTLKDDFYDRMLDHATKPFADMVLTGELIQAAIKSGRIRGGNDSRKYSKKRENEVNTTSSYVPGHSAGIIVGQPNHVVTSGASAQGSSKQEARSRGERKEKPTFTPIPIRYEELFPKLMESRLVVPRYLAPIQPPYPPWFNPNVKCDYHAGNPGHHINDCTAFKHVVEQLLKAGMLSFEAPEKNPMPNHKVVNALIEGNDMRVKENLTDITAPLKWVWGMLVENGMLKACRSTSKADNFCEYHGSESHEIQECKEFRQLVQAMMDNKELEFFTRSGDTVLEDVCVLDDVPVQGSFAGLKPLVIKVGSTGINATAATTSGIVIKTPAPFPYKDSKQVPWKYGCEVSGPQKAEENVNEDKNLDDEPEPEYHEPVKETEAKEFLKILKHSEFNVVEQLNKLPARISMLSLLLSSEPHRNTLLKLLNQTFVPKEISIDMVDRLVGNIAMDNFISFSDEEIPKGARGSYKALHITTRCKGYTLLGVLIDNGSALNVLPMTTMKKLPIDSTHMKAYQNTVRAFDGTQRDVLGKITVPLLVGPAEYEVDFVVMDIKPTYSCLLGRPWIHAAGAVPSTLHQKLKFVIDGKLVTVRGEEDIIASIATNTPYIEMDEDAVECSFRSLELVSATFVEENKVFRRPKLSRCAKMQVKQTLGRGAQIGRGFGKQLHGRLYPICIKGKTDRFGLGYQPDRRQRKAAIAKNEERRRARLTREDLPWDQMEFPPIGQSFVSGGLWDPKQTVKGDVPGYNPGQYRDFSKTINGSKNGLLGFTDEDLSSGFVNLTINAVIEGDGEIPYLGQVGPCPPGFELNNWTAEELPVIFKTNTGFLDVNGVSSIIPDSQVDFGQNPSSEEFTNCEDDEGCDLPDDLRRMMECEEKQILPHKEELETLNLGTEEERREVKIGTTISADTRQNLIKLLQKYIDVFAWSYQDMPGLDEGIAMHRLPIRPECKPVQQKLRRMKPEMLLKIQEEVKKQFEAGFLQAVTYSDWVANIVPVPKKDGKVRMCVDYRDLNKASPKDNFPLPHIDTLVDNTAGHSYFSFMDGFSGYNQIKMCPDDMNKTTFVTWWGTFCYKVMPFGLKNAGATYQRAMVALFHDMMHKEIEVYVDDMIAKSKTEKEHLTNLERLFWRLREFRLKLNPAKCTFGVTSGKLLGFIVSRKGIEIDPDKVRAIQELPPPRTQKEVRGFLGRLNYISRFISQLTDRCDPIYRLLRKNNPGEWNDECQTALERIKKQLTNAPILVSPVPDRSLILYLTVFENSMGCVLGQHDDSGKKERAIYYLSKKFTEYEAKYSPVEKLCCALVWATKRLRQYMLYHTTWLISRLDPLEYMMEAPALSGRLARWQMLLSEFDILYVSRKAVKGSAIADFLASRVSDDYESLDYNFPDEDLLNISHLEESNTKKSWVLYFDGASNFLGRGIGAMLISPEGDYYPLAGRLEFFCTNNMTEYEACAMGLRAAIDRKIKTLEVFRDSSVVVRQIKGEWETRDPKLIEYQKLILELAKEFEEITFAYLPREDNRIADALATLATLFKAGSRAEMMPIQMKILENPAHCCEIQEEADGNPWYYDILRYIKFQEYPSCATENDKRIIRKMSVGYVLDGEVLYKRGSDQVLMRCVNAKEAQQIIEEVHEGICGTHPNGFTMARHIMRYMQTSYILPPQPLHVMTSPWPFSTWGMDVIGPIFSRASNGHRFIFVIIDYFTKWVEAASFASVTESVICRFIKKEIICRFGLPERIVSDNAKNLNSKMMERICERFKIKHHRSVTYRPKMNGAVEAANKNIKRIVAKMTTTYRDWHEKLPFALLAYRTSVRTSTGATPYSLVYGTEAVLPIEVEIPSLRILLEVKLDEAEWVQARYDQLNLIEEKRLKAICHAQMYQKRMIRAHNKKVRPREFREGDLVLKMILPIEKDSRGKWMPNWKGPYVVTKAFSGGALILAEIDGEELQNPVNSDSVKRYHA</sequence>
<evidence type="ECO:0000256" key="6">
    <source>
        <dbReference type="ARBA" id="ARBA00022801"/>
    </source>
</evidence>
<dbReference type="InterPro" id="IPR043128">
    <property type="entry name" value="Rev_trsase/Diguanyl_cyclase"/>
</dbReference>
<accession>A0ABR2F408</accession>
<feature type="coiled-coil region" evidence="9">
    <location>
        <begin position="123"/>
        <end position="150"/>
    </location>
</feature>
<evidence type="ECO:0000256" key="10">
    <source>
        <dbReference type="SAM" id="MobiDB-lite"/>
    </source>
</evidence>
<dbReference type="Gene3D" id="3.10.20.370">
    <property type="match status" value="1"/>
</dbReference>
<feature type="region of interest" description="Disordered" evidence="10">
    <location>
        <begin position="54"/>
        <end position="82"/>
    </location>
</feature>
<dbReference type="SUPFAM" id="SSF56672">
    <property type="entry name" value="DNA/RNA polymerases"/>
    <property type="match status" value="1"/>
</dbReference>
<gene>
    <name evidence="14" type="ORF">V6N12_027811</name>
</gene>
<feature type="domain" description="Integrase catalytic" evidence="13">
    <location>
        <begin position="1954"/>
        <end position="2115"/>
    </location>
</feature>
<dbReference type="EMBL" id="JBBPBM010000008">
    <property type="protein sequence ID" value="KAK8571738.1"/>
    <property type="molecule type" value="Genomic_DNA"/>
</dbReference>
<evidence type="ECO:0000313" key="14">
    <source>
        <dbReference type="EMBL" id="KAK8571738.1"/>
    </source>
</evidence>
<dbReference type="Pfam" id="PF17917">
    <property type="entry name" value="RT_RNaseH"/>
    <property type="match status" value="1"/>
</dbReference>
<dbReference type="PROSITE" id="PS50879">
    <property type="entry name" value="RNASE_H_1"/>
    <property type="match status" value="1"/>
</dbReference>
<dbReference type="InterPro" id="IPR001584">
    <property type="entry name" value="Integrase_cat-core"/>
</dbReference>
<dbReference type="Pfam" id="PF00665">
    <property type="entry name" value="rve"/>
    <property type="match status" value="1"/>
</dbReference>
<feature type="compositionally biased region" description="Basic and acidic residues" evidence="10">
    <location>
        <begin position="388"/>
        <end position="400"/>
    </location>
</feature>
<evidence type="ECO:0000313" key="15">
    <source>
        <dbReference type="Proteomes" id="UP001472677"/>
    </source>
</evidence>
<keyword evidence="9" id="KW-0175">Coiled coil</keyword>
<dbReference type="Gene3D" id="3.30.70.270">
    <property type="match status" value="2"/>
</dbReference>
<feature type="domain" description="RNase H type-1" evidence="12">
    <location>
        <begin position="1691"/>
        <end position="1820"/>
    </location>
</feature>
<feature type="region of interest" description="Disordered" evidence="10">
    <location>
        <begin position="376"/>
        <end position="400"/>
    </location>
</feature>
<evidence type="ECO:0000256" key="1">
    <source>
        <dbReference type="ARBA" id="ARBA00012493"/>
    </source>
</evidence>
<dbReference type="CDD" id="cd09279">
    <property type="entry name" value="RNase_HI_like"/>
    <property type="match status" value="1"/>
</dbReference>
<keyword evidence="8" id="KW-0233">DNA recombination</keyword>
<keyword evidence="7" id="KW-0695">RNA-directed DNA polymerase</keyword>
<dbReference type="CDD" id="cd00303">
    <property type="entry name" value="retropepsin_like"/>
    <property type="match status" value="1"/>
</dbReference>
<feature type="compositionally biased region" description="Basic and acidic residues" evidence="10">
    <location>
        <begin position="647"/>
        <end position="656"/>
    </location>
</feature>
<dbReference type="InterPro" id="IPR000477">
    <property type="entry name" value="RT_dom"/>
</dbReference>
<dbReference type="Pfam" id="PF00078">
    <property type="entry name" value="RVT_1"/>
    <property type="match status" value="1"/>
</dbReference>
<keyword evidence="4" id="KW-0540">Nuclease</keyword>
<dbReference type="Gene3D" id="3.30.420.10">
    <property type="entry name" value="Ribonuclease H-like superfamily/Ribonuclease H"/>
    <property type="match status" value="2"/>
</dbReference>
<feature type="coiled-coil region" evidence="9">
    <location>
        <begin position="7"/>
        <end position="38"/>
    </location>
</feature>
<dbReference type="PANTHER" id="PTHR48475">
    <property type="entry name" value="RIBONUCLEASE H"/>
    <property type="match status" value="1"/>
</dbReference>
<dbReference type="InterPro" id="IPR012337">
    <property type="entry name" value="RNaseH-like_sf"/>
</dbReference>
<evidence type="ECO:0000259" key="11">
    <source>
        <dbReference type="PROSITE" id="PS50878"/>
    </source>
</evidence>
<dbReference type="InterPro" id="IPR043502">
    <property type="entry name" value="DNA/RNA_pol_sf"/>
</dbReference>
<dbReference type="PROSITE" id="PS50878">
    <property type="entry name" value="RT_POL"/>
    <property type="match status" value="1"/>
</dbReference>
<dbReference type="Pfam" id="PF13456">
    <property type="entry name" value="RVT_3"/>
    <property type="match status" value="1"/>
</dbReference>
<dbReference type="PANTHER" id="PTHR48475:SF1">
    <property type="entry name" value="RNASE H TYPE-1 DOMAIN-CONTAINING PROTEIN"/>
    <property type="match status" value="1"/>
</dbReference>
<dbReference type="EC" id="2.7.7.49" evidence="1"/>
<evidence type="ECO:0000259" key="12">
    <source>
        <dbReference type="PROSITE" id="PS50879"/>
    </source>
</evidence>
<evidence type="ECO:0000256" key="3">
    <source>
        <dbReference type="ARBA" id="ARBA00022695"/>
    </source>
</evidence>
<dbReference type="Gene3D" id="2.40.70.10">
    <property type="entry name" value="Acid Proteases"/>
    <property type="match status" value="1"/>
</dbReference>
<comment type="caution">
    <text evidence="14">The sequence shown here is derived from an EMBL/GenBank/DDBJ whole genome shotgun (WGS) entry which is preliminary data.</text>
</comment>
<dbReference type="CDD" id="cd09274">
    <property type="entry name" value="RNase_HI_RT_Ty3"/>
    <property type="match status" value="1"/>
</dbReference>
<keyword evidence="15" id="KW-1185">Reference proteome</keyword>
<organism evidence="14 15">
    <name type="scientific">Hibiscus sabdariffa</name>
    <name type="common">roselle</name>
    <dbReference type="NCBI Taxonomy" id="183260"/>
    <lineage>
        <taxon>Eukaryota</taxon>
        <taxon>Viridiplantae</taxon>
        <taxon>Streptophyta</taxon>
        <taxon>Embryophyta</taxon>
        <taxon>Tracheophyta</taxon>
        <taxon>Spermatophyta</taxon>
        <taxon>Magnoliopsida</taxon>
        <taxon>eudicotyledons</taxon>
        <taxon>Gunneridae</taxon>
        <taxon>Pentapetalae</taxon>
        <taxon>rosids</taxon>
        <taxon>malvids</taxon>
        <taxon>Malvales</taxon>
        <taxon>Malvaceae</taxon>
        <taxon>Malvoideae</taxon>
        <taxon>Hibiscus</taxon>
    </lineage>
</organism>
<evidence type="ECO:0000256" key="7">
    <source>
        <dbReference type="ARBA" id="ARBA00022918"/>
    </source>
</evidence>
<evidence type="ECO:0000256" key="5">
    <source>
        <dbReference type="ARBA" id="ARBA00022759"/>
    </source>
</evidence>
<dbReference type="InterPro" id="IPR021109">
    <property type="entry name" value="Peptidase_aspartic_dom_sf"/>
</dbReference>
<dbReference type="SUPFAM" id="SSF53098">
    <property type="entry name" value="Ribonuclease H-like"/>
    <property type="match status" value="2"/>
</dbReference>
<dbReference type="Pfam" id="PF03732">
    <property type="entry name" value="Retrotrans_gag"/>
    <property type="match status" value="1"/>
</dbReference>
<feature type="compositionally biased region" description="Basic and acidic residues" evidence="10">
    <location>
        <begin position="338"/>
        <end position="352"/>
    </location>
</feature>
<dbReference type="Gene3D" id="3.10.10.10">
    <property type="entry name" value="HIV Type 1 Reverse Transcriptase, subunit A, domain 1"/>
    <property type="match status" value="1"/>
</dbReference>
<dbReference type="InterPro" id="IPR036397">
    <property type="entry name" value="RNaseH_sf"/>
</dbReference>
<proteinExistence type="predicted"/>
<feature type="domain" description="Reverse transcriptase" evidence="11">
    <location>
        <begin position="1269"/>
        <end position="1448"/>
    </location>
</feature>
<dbReference type="InterPro" id="IPR041373">
    <property type="entry name" value="RT_RNaseH"/>
</dbReference>
<feature type="region of interest" description="Disordered" evidence="10">
    <location>
        <begin position="337"/>
        <end position="357"/>
    </location>
</feature>
<name>A0ABR2F408_9ROSI</name>
<evidence type="ECO:0000256" key="9">
    <source>
        <dbReference type="SAM" id="Coils"/>
    </source>
</evidence>
<keyword evidence="5" id="KW-0255">Endonuclease</keyword>
<keyword evidence="3" id="KW-0548">Nucleotidyltransferase</keyword>
<dbReference type="InterPro" id="IPR002156">
    <property type="entry name" value="RNaseH_domain"/>
</dbReference>
<evidence type="ECO:0000256" key="4">
    <source>
        <dbReference type="ARBA" id="ARBA00022722"/>
    </source>
</evidence>
<feature type="region of interest" description="Disordered" evidence="10">
    <location>
        <begin position="645"/>
        <end position="670"/>
    </location>
</feature>
<evidence type="ECO:0000256" key="8">
    <source>
        <dbReference type="ARBA" id="ARBA00023172"/>
    </source>
</evidence>
<keyword evidence="2" id="KW-0808">Transferase</keyword>
<evidence type="ECO:0000256" key="2">
    <source>
        <dbReference type="ARBA" id="ARBA00022679"/>
    </source>
</evidence>
<dbReference type="Proteomes" id="UP001472677">
    <property type="component" value="Unassembled WGS sequence"/>
</dbReference>